<dbReference type="Gene3D" id="1.20.1640.10">
    <property type="entry name" value="Multidrug efflux transporter AcrB transmembrane domain"/>
    <property type="match status" value="1"/>
</dbReference>
<dbReference type="AlphaFoldDB" id="A0A382EC20"/>
<feature type="transmembrane region" description="Helical" evidence="6">
    <location>
        <begin position="229"/>
        <end position="251"/>
    </location>
</feature>
<evidence type="ECO:0000256" key="1">
    <source>
        <dbReference type="ARBA" id="ARBA00004651"/>
    </source>
</evidence>
<organism evidence="8">
    <name type="scientific">marine metagenome</name>
    <dbReference type="NCBI Taxonomy" id="408172"/>
    <lineage>
        <taxon>unclassified sequences</taxon>
        <taxon>metagenomes</taxon>
        <taxon>ecological metagenomes</taxon>
    </lineage>
</organism>
<feature type="transmembrane region" description="Helical" evidence="6">
    <location>
        <begin position="205"/>
        <end position="223"/>
    </location>
</feature>
<dbReference type="Pfam" id="PF03176">
    <property type="entry name" value="MMPL"/>
    <property type="match status" value="1"/>
</dbReference>
<feature type="transmembrane region" description="Helical" evidence="6">
    <location>
        <begin position="167"/>
        <end position="184"/>
    </location>
</feature>
<proteinExistence type="predicted"/>
<evidence type="ECO:0000313" key="8">
    <source>
        <dbReference type="EMBL" id="SVB47503.1"/>
    </source>
</evidence>
<comment type="subcellular location">
    <subcellularLocation>
        <location evidence="1">Cell membrane</location>
        <topology evidence="1">Multi-pass membrane protein</topology>
    </subcellularLocation>
</comment>
<feature type="transmembrane region" description="Helical" evidence="6">
    <location>
        <begin position="138"/>
        <end position="161"/>
    </location>
</feature>
<feature type="domain" description="Membrane transport protein MMPL" evidence="7">
    <location>
        <begin position="48"/>
        <end position="260"/>
    </location>
</feature>
<evidence type="ECO:0000256" key="5">
    <source>
        <dbReference type="ARBA" id="ARBA00023136"/>
    </source>
</evidence>
<feature type="non-terminal residue" evidence="8">
    <location>
        <position position="283"/>
    </location>
</feature>
<evidence type="ECO:0000259" key="7">
    <source>
        <dbReference type="Pfam" id="PF03176"/>
    </source>
</evidence>
<dbReference type="PANTHER" id="PTHR33406">
    <property type="entry name" value="MEMBRANE PROTEIN MJ1562-RELATED"/>
    <property type="match status" value="1"/>
</dbReference>
<sequence length="283" mass="31427">MSETLGRIALSRGFLEKRYLDRDPSGEFMSILRSWIETPLLNKKHGVWFSADGMHAFLVAEIFAEGLNLNQFENAIHIIDDSFNDLNHNISVSLHMVGPPAFAVASRESIRRDATKLSIIATCLVIGIIYLFYRSITLIFLCLIPLLCGILISVSAIVLIFGSIHGITLAFGIVIIGVAIDYPLHLFSHIKANEHPSEAMDRIWPTLRLGVLTTALGFVSMIFSDFDGLIQLAAFTVCGLVTAALVTRHILPNITGFSSFKYLPTRVEALPFELLMKSKILFY</sequence>
<dbReference type="EMBL" id="UINC01043448">
    <property type="protein sequence ID" value="SVB47503.1"/>
    <property type="molecule type" value="Genomic_DNA"/>
</dbReference>
<evidence type="ECO:0000256" key="4">
    <source>
        <dbReference type="ARBA" id="ARBA00022989"/>
    </source>
</evidence>
<reference evidence="8" key="1">
    <citation type="submission" date="2018-05" db="EMBL/GenBank/DDBJ databases">
        <authorList>
            <person name="Lanie J.A."/>
            <person name="Ng W.-L."/>
            <person name="Kazmierczak K.M."/>
            <person name="Andrzejewski T.M."/>
            <person name="Davidsen T.M."/>
            <person name="Wayne K.J."/>
            <person name="Tettelin H."/>
            <person name="Glass J.I."/>
            <person name="Rusch D."/>
            <person name="Podicherti R."/>
            <person name="Tsui H.-C.T."/>
            <person name="Winkler M.E."/>
        </authorList>
    </citation>
    <scope>NUCLEOTIDE SEQUENCE</scope>
</reference>
<keyword evidence="5 6" id="KW-0472">Membrane</keyword>
<name>A0A382EC20_9ZZZZ</name>
<dbReference type="InterPro" id="IPR004869">
    <property type="entry name" value="MMPL_dom"/>
</dbReference>
<dbReference type="InterPro" id="IPR050545">
    <property type="entry name" value="Mycobact_MmpL"/>
</dbReference>
<dbReference type="PANTHER" id="PTHR33406:SF13">
    <property type="entry name" value="MEMBRANE PROTEIN YDFJ"/>
    <property type="match status" value="1"/>
</dbReference>
<protein>
    <recommendedName>
        <fullName evidence="7">Membrane transport protein MMPL domain-containing protein</fullName>
    </recommendedName>
</protein>
<accession>A0A382EC20</accession>
<dbReference type="SUPFAM" id="SSF82866">
    <property type="entry name" value="Multidrug efflux transporter AcrB transmembrane domain"/>
    <property type="match status" value="1"/>
</dbReference>
<keyword evidence="3 6" id="KW-0812">Transmembrane</keyword>
<gene>
    <name evidence="8" type="ORF">METZ01_LOCUS200357</name>
</gene>
<evidence type="ECO:0000256" key="6">
    <source>
        <dbReference type="SAM" id="Phobius"/>
    </source>
</evidence>
<keyword evidence="2" id="KW-1003">Cell membrane</keyword>
<evidence type="ECO:0000256" key="2">
    <source>
        <dbReference type="ARBA" id="ARBA00022475"/>
    </source>
</evidence>
<feature type="transmembrane region" description="Helical" evidence="6">
    <location>
        <begin position="117"/>
        <end position="133"/>
    </location>
</feature>
<dbReference type="GO" id="GO:0005886">
    <property type="term" value="C:plasma membrane"/>
    <property type="evidence" value="ECO:0007669"/>
    <property type="project" value="UniProtKB-SubCell"/>
</dbReference>
<evidence type="ECO:0000256" key="3">
    <source>
        <dbReference type="ARBA" id="ARBA00022692"/>
    </source>
</evidence>
<keyword evidence="4 6" id="KW-1133">Transmembrane helix</keyword>